<reference evidence="2 3" key="1">
    <citation type="submission" date="2018-03" db="EMBL/GenBank/DDBJ databases">
        <authorList>
            <person name="Fogelqvist J."/>
        </authorList>
    </citation>
    <scope>NUCLEOTIDE SEQUENCE [LARGE SCALE GENOMIC DNA]</scope>
</reference>
<evidence type="ECO:0008006" key="4">
    <source>
        <dbReference type="Google" id="ProtNLM"/>
    </source>
</evidence>
<gene>
    <name evidence="2" type="ORF">PLBR_LOCUS6829</name>
</gene>
<feature type="transmembrane region" description="Helical" evidence="1">
    <location>
        <begin position="101"/>
        <end position="119"/>
    </location>
</feature>
<keyword evidence="1" id="KW-0812">Transmembrane</keyword>
<geneLocation type="mitochondrion" evidence="2"/>
<name>A0A3P3YHM2_PLABS</name>
<dbReference type="Proteomes" id="UP000290189">
    <property type="component" value="Unassembled WGS sequence"/>
</dbReference>
<dbReference type="EMBL" id="OVEO01000012">
    <property type="protein sequence ID" value="SPQ99614.1"/>
    <property type="molecule type" value="Genomic_DNA"/>
</dbReference>
<keyword evidence="1" id="KW-0472">Membrane</keyword>
<dbReference type="AlphaFoldDB" id="A0A3P3YHM2"/>
<keyword evidence="2" id="KW-0496">Mitochondrion</keyword>
<protein>
    <recommendedName>
        <fullName evidence="4">Transmembrane protein 135 N-terminal domain-containing protein</fullName>
    </recommendedName>
</protein>
<dbReference type="PANTHER" id="PTHR15460:SF3">
    <property type="entry name" value="PEROXISOMAL MEMBRANE PROTEIN 4"/>
    <property type="match status" value="1"/>
</dbReference>
<accession>A0A3P3YHM2</accession>
<sequence>MDKKAVAPHSPFCRHASCVRAILKGFVAGLAYGAKVRFPHALVITLVFRRSGSLTSMIPLGCSLRHIRQTTDDVYNQLIAGGIAGSIVFGSGNPIHTQINLYLLSRIILACINLAIYPAKLNSRLFAGACWSAVMALFFVAPRSLQASLKSSMDTLYVDTDKDGLFTFRDLFK</sequence>
<proteinExistence type="predicted"/>
<evidence type="ECO:0000313" key="2">
    <source>
        <dbReference type="EMBL" id="SPQ99614.1"/>
    </source>
</evidence>
<evidence type="ECO:0000256" key="1">
    <source>
        <dbReference type="SAM" id="Phobius"/>
    </source>
</evidence>
<dbReference type="PANTHER" id="PTHR15460">
    <property type="entry name" value="PEROXISOMAL MEMBRANE PROTEIN 4"/>
    <property type="match status" value="1"/>
</dbReference>
<evidence type="ECO:0000313" key="3">
    <source>
        <dbReference type="Proteomes" id="UP000290189"/>
    </source>
</evidence>
<feature type="transmembrane region" description="Helical" evidence="1">
    <location>
        <begin position="125"/>
        <end position="145"/>
    </location>
</feature>
<dbReference type="InterPro" id="IPR019531">
    <property type="entry name" value="Pmp4"/>
</dbReference>
<dbReference type="GO" id="GO:0005778">
    <property type="term" value="C:peroxisomal membrane"/>
    <property type="evidence" value="ECO:0007669"/>
    <property type="project" value="TreeGrafter"/>
</dbReference>
<organism evidence="2 3">
    <name type="scientific">Plasmodiophora brassicae</name>
    <name type="common">Clubroot disease agent</name>
    <dbReference type="NCBI Taxonomy" id="37360"/>
    <lineage>
        <taxon>Eukaryota</taxon>
        <taxon>Sar</taxon>
        <taxon>Rhizaria</taxon>
        <taxon>Endomyxa</taxon>
        <taxon>Phytomyxea</taxon>
        <taxon>Plasmodiophorida</taxon>
        <taxon>Plasmodiophoridae</taxon>
        <taxon>Plasmodiophora</taxon>
    </lineage>
</organism>
<keyword evidence="1" id="KW-1133">Transmembrane helix</keyword>